<reference evidence="1" key="1">
    <citation type="submission" date="2018-02" db="EMBL/GenBank/DDBJ databases">
        <title>Rhizophora mucronata_Transcriptome.</title>
        <authorList>
            <person name="Meera S.P."/>
            <person name="Sreeshan A."/>
            <person name="Augustine A."/>
        </authorList>
    </citation>
    <scope>NUCLEOTIDE SEQUENCE</scope>
    <source>
        <tissue evidence="1">Leaf</tissue>
    </source>
</reference>
<accession>A0A2P2PUE8</accession>
<evidence type="ECO:0000313" key="1">
    <source>
        <dbReference type="EMBL" id="MBX58372.1"/>
    </source>
</evidence>
<name>A0A2P2PUE8_RHIMU</name>
<dbReference type="AlphaFoldDB" id="A0A2P2PUE8"/>
<sequence>MTWPAFCLLYLYTCLNHDQVGHNESELFTWKWEPAAFIKIPV</sequence>
<dbReference type="EMBL" id="GGEC01077888">
    <property type="protein sequence ID" value="MBX58372.1"/>
    <property type="molecule type" value="Transcribed_RNA"/>
</dbReference>
<organism evidence="1">
    <name type="scientific">Rhizophora mucronata</name>
    <name type="common">Asiatic mangrove</name>
    <dbReference type="NCBI Taxonomy" id="61149"/>
    <lineage>
        <taxon>Eukaryota</taxon>
        <taxon>Viridiplantae</taxon>
        <taxon>Streptophyta</taxon>
        <taxon>Embryophyta</taxon>
        <taxon>Tracheophyta</taxon>
        <taxon>Spermatophyta</taxon>
        <taxon>Magnoliopsida</taxon>
        <taxon>eudicotyledons</taxon>
        <taxon>Gunneridae</taxon>
        <taxon>Pentapetalae</taxon>
        <taxon>rosids</taxon>
        <taxon>fabids</taxon>
        <taxon>Malpighiales</taxon>
        <taxon>Rhizophoraceae</taxon>
        <taxon>Rhizophora</taxon>
    </lineage>
</organism>
<protein>
    <submittedName>
        <fullName evidence="1">Uncharacterized protein</fullName>
    </submittedName>
</protein>
<proteinExistence type="predicted"/>